<reference evidence="11" key="1">
    <citation type="submission" date="2022-07" db="EMBL/GenBank/DDBJ databases">
        <title>Chromosome-level genome of Muraenolepis orangiensis.</title>
        <authorList>
            <person name="Kim J."/>
        </authorList>
    </citation>
    <scope>NUCLEOTIDE SEQUENCE</scope>
    <source>
        <strain evidence="11">KU_S4_2022</strain>
        <tissue evidence="11">Muscle</tissue>
    </source>
</reference>
<feature type="domain" description="DDE Tnp4" evidence="9">
    <location>
        <begin position="226"/>
        <end position="391"/>
    </location>
</feature>
<comment type="cofactor">
    <cofactor evidence="1">
        <name>a divalent metal cation</name>
        <dbReference type="ChEBI" id="CHEBI:60240"/>
    </cofactor>
</comment>
<dbReference type="GO" id="GO:0016787">
    <property type="term" value="F:hydrolase activity"/>
    <property type="evidence" value="ECO:0007669"/>
    <property type="project" value="UniProtKB-KW"/>
</dbReference>
<evidence type="ECO:0000256" key="7">
    <source>
        <dbReference type="ARBA" id="ARBA00023242"/>
    </source>
</evidence>
<gene>
    <name evidence="11" type="ORF">NHX12_019504</name>
</gene>
<accession>A0A9Q0IW40</accession>
<keyword evidence="5" id="KW-0479">Metal-binding</keyword>
<feature type="region of interest" description="Disordered" evidence="8">
    <location>
        <begin position="410"/>
        <end position="432"/>
    </location>
</feature>
<dbReference type="GO" id="GO:0004518">
    <property type="term" value="F:nuclease activity"/>
    <property type="evidence" value="ECO:0007669"/>
    <property type="project" value="UniProtKB-KW"/>
</dbReference>
<evidence type="ECO:0000256" key="6">
    <source>
        <dbReference type="ARBA" id="ARBA00022801"/>
    </source>
</evidence>
<keyword evidence="12" id="KW-1185">Reference proteome</keyword>
<organism evidence="11 12">
    <name type="scientific">Muraenolepis orangiensis</name>
    <name type="common">Patagonian moray cod</name>
    <dbReference type="NCBI Taxonomy" id="630683"/>
    <lineage>
        <taxon>Eukaryota</taxon>
        <taxon>Metazoa</taxon>
        <taxon>Chordata</taxon>
        <taxon>Craniata</taxon>
        <taxon>Vertebrata</taxon>
        <taxon>Euteleostomi</taxon>
        <taxon>Actinopterygii</taxon>
        <taxon>Neopterygii</taxon>
        <taxon>Teleostei</taxon>
        <taxon>Neoteleostei</taxon>
        <taxon>Acanthomorphata</taxon>
        <taxon>Zeiogadaria</taxon>
        <taxon>Gadariae</taxon>
        <taxon>Gadiformes</taxon>
        <taxon>Muraenolepidoidei</taxon>
        <taxon>Muraenolepididae</taxon>
        <taxon>Muraenolepis</taxon>
    </lineage>
</organism>
<evidence type="ECO:0000259" key="9">
    <source>
        <dbReference type="Pfam" id="PF13359"/>
    </source>
</evidence>
<dbReference type="Pfam" id="PF13359">
    <property type="entry name" value="DDE_Tnp_4"/>
    <property type="match status" value="1"/>
</dbReference>
<dbReference type="InterPro" id="IPR045249">
    <property type="entry name" value="HARBI1-like"/>
</dbReference>
<comment type="caution">
    <text evidence="11">The sequence shown here is derived from an EMBL/GenBank/DDBJ whole genome shotgun (WGS) entry which is preliminary data.</text>
</comment>
<evidence type="ECO:0000256" key="3">
    <source>
        <dbReference type="ARBA" id="ARBA00006958"/>
    </source>
</evidence>
<comment type="similarity">
    <text evidence="3">Belongs to the HARBI1 family.</text>
</comment>
<keyword evidence="7" id="KW-0539">Nucleus</keyword>
<evidence type="ECO:0000313" key="11">
    <source>
        <dbReference type="EMBL" id="KAJ3613254.1"/>
    </source>
</evidence>
<feature type="domain" description="DUF8040" evidence="10">
    <location>
        <begin position="89"/>
        <end position="185"/>
    </location>
</feature>
<dbReference type="Pfam" id="PF26138">
    <property type="entry name" value="DUF8040"/>
    <property type="match status" value="1"/>
</dbReference>
<dbReference type="PANTHER" id="PTHR22930">
    <property type="match status" value="1"/>
</dbReference>
<keyword evidence="4" id="KW-0540">Nuclease</keyword>
<dbReference type="GO" id="GO:0046872">
    <property type="term" value="F:metal ion binding"/>
    <property type="evidence" value="ECO:0007669"/>
    <property type="project" value="UniProtKB-KW"/>
</dbReference>
<dbReference type="EMBL" id="JANIIK010000035">
    <property type="protein sequence ID" value="KAJ3613254.1"/>
    <property type="molecule type" value="Genomic_DNA"/>
</dbReference>
<evidence type="ECO:0000256" key="8">
    <source>
        <dbReference type="SAM" id="MobiDB-lite"/>
    </source>
</evidence>
<dbReference type="AlphaFoldDB" id="A0A9Q0IW40"/>
<evidence type="ECO:0000259" key="10">
    <source>
        <dbReference type="Pfam" id="PF26138"/>
    </source>
</evidence>
<keyword evidence="6" id="KW-0378">Hydrolase</keyword>
<evidence type="ECO:0000256" key="5">
    <source>
        <dbReference type="ARBA" id="ARBA00022723"/>
    </source>
</evidence>
<proteinExistence type="inferred from homology"/>
<name>A0A9Q0IW40_9TELE</name>
<protein>
    <recommendedName>
        <fullName evidence="13">DDE Tnp4 domain-containing protein</fullName>
    </recommendedName>
</protein>
<evidence type="ECO:0000256" key="1">
    <source>
        <dbReference type="ARBA" id="ARBA00001968"/>
    </source>
</evidence>
<dbReference type="PANTHER" id="PTHR22930:SF236">
    <property type="entry name" value="PROTEIN ALP1-LIKE-RELATED"/>
    <property type="match status" value="1"/>
</dbReference>
<evidence type="ECO:0000313" key="12">
    <source>
        <dbReference type="Proteomes" id="UP001148018"/>
    </source>
</evidence>
<evidence type="ECO:0000256" key="4">
    <source>
        <dbReference type="ARBA" id="ARBA00022722"/>
    </source>
</evidence>
<dbReference type="InterPro" id="IPR058353">
    <property type="entry name" value="DUF8040"/>
</dbReference>
<comment type="subcellular location">
    <subcellularLocation>
        <location evidence="2">Nucleus</location>
    </subcellularLocation>
</comment>
<sequence length="452" mass="51200">MNEDDRVRTLMFTMTYMLMKRRRDVTNMDVQRRNEIQRRIRHRQYFLQRQKRMLMMMTVAGGLSSSVSPGPWSGGVRGPTRPWTSTQTTDWWERVVAGHHEGFQPCDWLDKFRMSRRTFFHLCDRLRPRLARQDTRLRAALPVEKRVAVALWRLASNVEYRVISELFGVGKSTVCGCVRDLCHAVALLLRPLHLRCPPGEAELRDSAGRFLADAGFPHCGAVVATLHTAIITPSANPSEYANSDGLMSVMTQVCINGQGQFWDVCGSFPGGTDPAEVLQNSTLWAHAAEGELSPEPPPLFMGRPLRYVLLGDGSHPLQPWLLKAYPEAGTGTVPALPQHRRTFNRRLEGARRLADDALLRLRSRWQCLSKRNDCGLDLVSTMVLACCILHNVCESRGDAFRPEWREEAARAETRRSSARPRSAAAAEPEGRAEDVRRLFCDYFQQQEGPLSF</sequence>
<dbReference type="GO" id="GO:0005634">
    <property type="term" value="C:nucleus"/>
    <property type="evidence" value="ECO:0007669"/>
    <property type="project" value="UniProtKB-SubCell"/>
</dbReference>
<evidence type="ECO:0000256" key="2">
    <source>
        <dbReference type="ARBA" id="ARBA00004123"/>
    </source>
</evidence>
<dbReference type="OrthoDB" id="2668416at2759"/>
<dbReference type="Proteomes" id="UP001148018">
    <property type="component" value="Unassembled WGS sequence"/>
</dbReference>
<evidence type="ECO:0008006" key="13">
    <source>
        <dbReference type="Google" id="ProtNLM"/>
    </source>
</evidence>
<dbReference type="InterPro" id="IPR027806">
    <property type="entry name" value="HARBI1_dom"/>
</dbReference>